<dbReference type="PRINTS" id="PR00545">
    <property type="entry name" value="RETINOIDXR"/>
</dbReference>
<evidence type="ECO:0000259" key="22">
    <source>
        <dbReference type="PROSITE" id="PS50023"/>
    </source>
</evidence>
<feature type="region of interest" description="Disordered" evidence="21">
    <location>
        <begin position="27"/>
        <end position="46"/>
    </location>
</feature>
<comment type="function">
    <text evidence="20">Receptor for retinoic acid that acts as a transcription factor. Forms homo- or heterodimers with retinoic acid receptors (rars) and binds to target response elements in response to their ligands, all-trans or 9-cis retinoic acid, to regulate gene expression in various biological processes.</text>
</comment>
<dbReference type="PROSITE" id="PS00031">
    <property type="entry name" value="NUCLEAR_REC_DBD_1"/>
    <property type="match status" value="1"/>
</dbReference>
<keyword evidence="27" id="KW-1185">Reference proteome</keyword>
<keyword evidence="9 18" id="KW-0440">LIM domain</keyword>
<feature type="DNA-binding region" description="Homeobox" evidence="17">
    <location>
        <begin position="737"/>
        <end position="796"/>
    </location>
</feature>
<feature type="region of interest" description="Disordered" evidence="21">
    <location>
        <begin position="217"/>
        <end position="240"/>
    </location>
</feature>
<dbReference type="SMART" id="SM00399">
    <property type="entry name" value="ZnF_C4"/>
    <property type="match status" value="1"/>
</dbReference>
<dbReference type="PROSITE" id="PS00027">
    <property type="entry name" value="HOMEOBOX_1"/>
    <property type="match status" value="1"/>
</dbReference>
<dbReference type="SMART" id="SM00430">
    <property type="entry name" value="HOLI"/>
    <property type="match status" value="1"/>
</dbReference>
<dbReference type="PANTHER" id="PTHR24083">
    <property type="entry name" value="NUCLEAR HORMONE RECEPTOR"/>
    <property type="match status" value="1"/>
</dbReference>
<name>A0A1V4JXI0_PATFA</name>
<dbReference type="SUPFAM" id="SSF48508">
    <property type="entry name" value="Nuclear receptor ligand-binding domain"/>
    <property type="match status" value="1"/>
</dbReference>
<evidence type="ECO:0000256" key="16">
    <source>
        <dbReference type="ARBA" id="ARBA00056241"/>
    </source>
</evidence>
<dbReference type="InterPro" id="IPR042688">
    <property type="entry name" value="Lmx1a_LIM1"/>
</dbReference>
<dbReference type="CDD" id="cd09378">
    <property type="entry name" value="LIM2_Lmx1a_Lmx1b"/>
    <property type="match status" value="1"/>
</dbReference>
<keyword evidence="7 18" id="KW-0862">Zinc</keyword>
<evidence type="ECO:0000256" key="21">
    <source>
        <dbReference type="SAM" id="MobiDB-lite"/>
    </source>
</evidence>
<keyword evidence="12" id="KW-0010">Activator</keyword>
<evidence type="ECO:0000259" key="23">
    <source>
        <dbReference type="PROSITE" id="PS50071"/>
    </source>
</evidence>
<dbReference type="FunFam" id="3.30.50.10:FF:000005">
    <property type="entry name" value="Retinoic acid receptor RXR-alpha"/>
    <property type="match status" value="1"/>
</dbReference>
<dbReference type="PRINTS" id="PR00398">
    <property type="entry name" value="STRDHORMONER"/>
</dbReference>
<dbReference type="Gene3D" id="3.30.50.10">
    <property type="entry name" value="Erythroid Transcription Factor GATA-1, subunit A"/>
    <property type="match status" value="1"/>
</dbReference>
<proteinExistence type="inferred from homology"/>
<keyword evidence="13 20" id="KW-0804">Transcription</keyword>
<dbReference type="InterPro" id="IPR050274">
    <property type="entry name" value="Nuclear_hormone_rcpt_NR2"/>
</dbReference>
<keyword evidence="5" id="KW-0677">Repeat</keyword>
<evidence type="ECO:0000313" key="26">
    <source>
        <dbReference type="EMBL" id="OPJ76908.1"/>
    </source>
</evidence>
<dbReference type="InterPro" id="IPR021780">
    <property type="entry name" value="Nuc_recep-AF1"/>
</dbReference>
<accession>A0A1V4JXI0</accession>
<dbReference type="PROSITE" id="PS51843">
    <property type="entry name" value="NR_LBD"/>
    <property type="match status" value="1"/>
</dbReference>
<feature type="domain" description="Homeobox" evidence="23">
    <location>
        <begin position="735"/>
        <end position="795"/>
    </location>
</feature>
<dbReference type="Gene3D" id="1.10.565.10">
    <property type="entry name" value="Retinoid X Receptor"/>
    <property type="match status" value="1"/>
</dbReference>
<dbReference type="CDD" id="cd06956">
    <property type="entry name" value="NR_DBD_RXR"/>
    <property type="match status" value="1"/>
</dbReference>
<dbReference type="CDD" id="cd09370">
    <property type="entry name" value="LIM1_Lmx1a"/>
    <property type="match status" value="1"/>
</dbReference>
<feature type="domain" description="Nuclear receptor" evidence="24">
    <location>
        <begin position="143"/>
        <end position="218"/>
    </location>
</feature>
<comment type="subunit">
    <text evidence="20">Homodimer. Heterodimer; with a rar molecule.</text>
</comment>
<feature type="region of interest" description="Disordered" evidence="21">
    <location>
        <begin position="794"/>
        <end position="834"/>
    </location>
</feature>
<evidence type="ECO:0000256" key="4">
    <source>
        <dbReference type="ARBA" id="ARBA00022723"/>
    </source>
</evidence>
<dbReference type="EMBL" id="LSYS01005497">
    <property type="protein sequence ID" value="OPJ76908.1"/>
    <property type="molecule type" value="Genomic_DNA"/>
</dbReference>
<evidence type="ECO:0000256" key="2">
    <source>
        <dbReference type="ARBA" id="ARBA00006421"/>
    </source>
</evidence>
<dbReference type="InterPro" id="IPR001723">
    <property type="entry name" value="Nuclear_hrmn_rcpt"/>
</dbReference>
<dbReference type="InterPro" id="IPR017970">
    <property type="entry name" value="Homeobox_CS"/>
</dbReference>
<evidence type="ECO:0000256" key="10">
    <source>
        <dbReference type="ARBA" id="ARBA00023125"/>
    </source>
</evidence>
<feature type="compositionally biased region" description="Low complexity" evidence="21">
    <location>
        <begin position="27"/>
        <end position="37"/>
    </location>
</feature>
<evidence type="ECO:0000256" key="17">
    <source>
        <dbReference type="PROSITE-ProRule" id="PRU00108"/>
    </source>
</evidence>
<gene>
    <name evidence="26" type="primary">RXRG</name>
    <name evidence="26" type="ORF">AV530_007357</name>
</gene>
<dbReference type="Pfam" id="PF00412">
    <property type="entry name" value="LIM"/>
    <property type="match status" value="2"/>
</dbReference>
<dbReference type="Pfam" id="PF00105">
    <property type="entry name" value="zf-C4"/>
    <property type="match status" value="1"/>
</dbReference>
<evidence type="ECO:0000256" key="15">
    <source>
        <dbReference type="ARBA" id="ARBA00023242"/>
    </source>
</evidence>
<dbReference type="FunFam" id="2.10.110.10:FF:000006">
    <property type="entry name" value="LIM homeobox transcription factor 1-beta"/>
    <property type="match status" value="1"/>
</dbReference>
<comment type="function">
    <text evidence="16">Acts as a transcriptional activator by binding to an A/T-rich sequence, the FLAT element, in the insulin gene promoter. Required for development of the roof plate and, in turn, for specification of dorsal cell fates in the CNS and developing vertebrae.</text>
</comment>
<dbReference type="Pfam" id="PF00046">
    <property type="entry name" value="Homeodomain"/>
    <property type="match status" value="1"/>
</dbReference>
<keyword evidence="10 17" id="KW-0238">DNA-binding</keyword>
<dbReference type="Gene3D" id="1.10.10.60">
    <property type="entry name" value="Homeodomain-like"/>
    <property type="match status" value="1"/>
</dbReference>
<dbReference type="PROSITE" id="PS50023">
    <property type="entry name" value="LIM_DOMAIN_2"/>
    <property type="match status" value="2"/>
</dbReference>
<dbReference type="AlphaFoldDB" id="A0A1V4JXI0"/>
<evidence type="ECO:0000259" key="25">
    <source>
        <dbReference type="PROSITE" id="PS51843"/>
    </source>
</evidence>
<reference evidence="26 27" key="1">
    <citation type="submission" date="2016-02" db="EMBL/GenBank/DDBJ databases">
        <title>Band-tailed pigeon sequencing and assembly.</title>
        <authorList>
            <person name="Soares A.E."/>
            <person name="Novak B.J."/>
            <person name="Rice E.S."/>
            <person name="O'Connell B."/>
            <person name="Chang D."/>
            <person name="Weber S."/>
            <person name="Shapiro B."/>
        </authorList>
    </citation>
    <scope>NUCLEOTIDE SEQUENCE [LARGE SCALE GENOMIC DNA]</scope>
    <source>
        <strain evidence="26">BTP2013</strain>
        <tissue evidence="26">Blood</tissue>
    </source>
</reference>
<feature type="region of interest" description="Disordered" evidence="21">
    <location>
        <begin position="704"/>
        <end position="750"/>
    </location>
</feature>
<dbReference type="Pfam" id="PF11825">
    <property type="entry name" value="Nuc_recep-AF1"/>
    <property type="match status" value="1"/>
</dbReference>
<feature type="domain" description="LIM zinc-binding" evidence="22">
    <location>
        <begin position="576"/>
        <end position="634"/>
    </location>
</feature>
<dbReference type="Proteomes" id="UP000190648">
    <property type="component" value="Unassembled WGS sequence"/>
</dbReference>
<evidence type="ECO:0000256" key="14">
    <source>
        <dbReference type="ARBA" id="ARBA00023170"/>
    </source>
</evidence>
<evidence type="ECO:0000256" key="19">
    <source>
        <dbReference type="RuleBase" id="RU000682"/>
    </source>
</evidence>
<dbReference type="CDD" id="cd00086">
    <property type="entry name" value="homeodomain"/>
    <property type="match status" value="1"/>
</dbReference>
<dbReference type="FunFam" id="1.10.10.60:FF:000095">
    <property type="entry name" value="LIM homeobox transcription factor 1 beta"/>
    <property type="match status" value="1"/>
</dbReference>
<dbReference type="PROSITE" id="PS51030">
    <property type="entry name" value="NUCLEAR_REC_DBD_2"/>
    <property type="match status" value="1"/>
</dbReference>
<dbReference type="PROSITE" id="PS00478">
    <property type="entry name" value="LIM_DOMAIN_1"/>
    <property type="match status" value="1"/>
</dbReference>
<keyword evidence="3" id="KW-0217">Developmental protein</keyword>
<dbReference type="InterPro" id="IPR013088">
    <property type="entry name" value="Znf_NHR/GATA"/>
</dbReference>
<dbReference type="OrthoDB" id="6159439at2759"/>
<evidence type="ECO:0000256" key="18">
    <source>
        <dbReference type="PROSITE-ProRule" id="PRU00125"/>
    </source>
</evidence>
<dbReference type="CDD" id="cd06943">
    <property type="entry name" value="NR_LBD_RXR_like"/>
    <property type="match status" value="1"/>
</dbReference>
<keyword evidence="4 18" id="KW-0479">Metal-binding</keyword>
<feature type="domain" description="NR LBD" evidence="25">
    <location>
        <begin position="238"/>
        <end position="466"/>
    </location>
</feature>
<evidence type="ECO:0000259" key="24">
    <source>
        <dbReference type="PROSITE" id="PS51030"/>
    </source>
</evidence>
<evidence type="ECO:0000256" key="12">
    <source>
        <dbReference type="ARBA" id="ARBA00023159"/>
    </source>
</evidence>
<dbReference type="InterPro" id="IPR000536">
    <property type="entry name" value="Nucl_hrmn_rcpt_lig-bd"/>
</dbReference>
<dbReference type="GO" id="GO:0003707">
    <property type="term" value="F:nuclear steroid receptor activity"/>
    <property type="evidence" value="ECO:0007669"/>
    <property type="project" value="UniProtKB-UniRule"/>
</dbReference>
<comment type="similarity">
    <text evidence="2">Belongs to the nuclear hormone receptor family. NR2 subfamily.</text>
</comment>
<protein>
    <recommendedName>
        <fullName evidence="20">Retinoic acid receptor RXR</fullName>
    </recommendedName>
    <alternativeName>
        <fullName evidence="20">Nuclear receptor subfamily 2 group B member</fullName>
    </alternativeName>
</protein>
<feature type="compositionally biased region" description="Basic and acidic residues" evidence="21">
    <location>
        <begin position="217"/>
        <end position="229"/>
    </location>
</feature>
<evidence type="ECO:0000256" key="5">
    <source>
        <dbReference type="ARBA" id="ARBA00022737"/>
    </source>
</evidence>
<dbReference type="SMART" id="SM00132">
    <property type="entry name" value="LIM"/>
    <property type="match status" value="2"/>
</dbReference>
<comment type="subcellular location">
    <subcellularLocation>
        <location evidence="1 17 19">Nucleus</location>
    </subcellularLocation>
</comment>
<dbReference type="SMART" id="SM00389">
    <property type="entry name" value="HOX"/>
    <property type="match status" value="1"/>
</dbReference>
<dbReference type="InterPro" id="IPR035500">
    <property type="entry name" value="NHR-like_dom_sf"/>
</dbReference>
<feature type="compositionally biased region" description="Low complexity" evidence="21">
    <location>
        <begin position="798"/>
        <end position="811"/>
    </location>
</feature>
<dbReference type="GO" id="GO:1990837">
    <property type="term" value="F:sequence-specific double-stranded DNA binding"/>
    <property type="evidence" value="ECO:0007669"/>
    <property type="project" value="UniProtKB-ARBA"/>
</dbReference>
<evidence type="ECO:0000313" key="27">
    <source>
        <dbReference type="Proteomes" id="UP000190648"/>
    </source>
</evidence>
<dbReference type="InterPro" id="IPR001356">
    <property type="entry name" value="HD"/>
</dbReference>
<dbReference type="SUPFAM" id="SSF57716">
    <property type="entry name" value="Glucocorticoid receptor-like (DNA-binding domain)"/>
    <property type="match status" value="3"/>
</dbReference>
<evidence type="ECO:0000256" key="8">
    <source>
        <dbReference type="ARBA" id="ARBA00023015"/>
    </source>
</evidence>
<evidence type="ECO:0000256" key="13">
    <source>
        <dbReference type="ARBA" id="ARBA00023163"/>
    </source>
</evidence>
<keyword evidence="8 20" id="KW-0805">Transcription regulation</keyword>
<organism evidence="26 27">
    <name type="scientific">Patagioenas fasciata monilis</name>
    <dbReference type="NCBI Taxonomy" id="372326"/>
    <lineage>
        <taxon>Eukaryota</taxon>
        <taxon>Metazoa</taxon>
        <taxon>Chordata</taxon>
        <taxon>Craniata</taxon>
        <taxon>Vertebrata</taxon>
        <taxon>Euteleostomi</taxon>
        <taxon>Archelosauria</taxon>
        <taxon>Archosauria</taxon>
        <taxon>Dinosauria</taxon>
        <taxon>Saurischia</taxon>
        <taxon>Theropoda</taxon>
        <taxon>Coelurosauria</taxon>
        <taxon>Aves</taxon>
        <taxon>Neognathae</taxon>
        <taxon>Neoaves</taxon>
        <taxon>Columbimorphae</taxon>
        <taxon>Columbiformes</taxon>
        <taxon>Columbidae</taxon>
        <taxon>Patagioenas</taxon>
    </lineage>
</organism>
<evidence type="ECO:0000256" key="9">
    <source>
        <dbReference type="ARBA" id="ARBA00023038"/>
    </source>
</evidence>
<evidence type="ECO:0000256" key="6">
    <source>
        <dbReference type="ARBA" id="ARBA00022771"/>
    </source>
</evidence>
<dbReference type="GO" id="GO:0071542">
    <property type="term" value="P:dopaminergic neuron differentiation"/>
    <property type="evidence" value="ECO:0007669"/>
    <property type="project" value="UniProtKB-ARBA"/>
</dbReference>
<dbReference type="SUPFAM" id="SSF46689">
    <property type="entry name" value="Homeodomain-like"/>
    <property type="match status" value="1"/>
</dbReference>
<keyword evidence="14 20" id="KW-0675">Receptor</keyword>
<evidence type="ECO:0000256" key="20">
    <source>
        <dbReference type="RuleBase" id="RU369010"/>
    </source>
</evidence>
<dbReference type="InterPro" id="IPR000003">
    <property type="entry name" value="Retinoid-X_rcpt/HNF4"/>
</dbReference>
<dbReference type="Pfam" id="PF00104">
    <property type="entry name" value="Hormone_recep"/>
    <property type="match status" value="1"/>
</dbReference>
<dbReference type="GO" id="GO:0008270">
    <property type="term" value="F:zinc ion binding"/>
    <property type="evidence" value="ECO:0007669"/>
    <property type="project" value="UniProtKB-UniRule"/>
</dbReference>
<keyword evidence="11 17" id="KW-0371">Homeobox</keyword>
<keyword evidence="6 20" id="KW-0863">Zinc-finger</keyword>
<dbReference type="InterPro" id="IPR009057">
    <property type="entry name" value="Homeodomain-like_sf"/>
</dbReference>
<sequence>MQPGTQAPYSLEMGSFPHFYSPIPASSTSVSPSSSLSTGNPVDGHHNYLEPPANASRALPTPMNAIGSAVNALGSPYRVIASSIGSHPVTLSSAPGMNFMTHANPQLNVLNNVSSSEDVKPLPGLPGIGNMNYPSTSPGSLAKHICAICGDRSSGKHYGVYSCEGCKGFFKRTIRKDLIYTCRDNKDCLIDKRQRNRCQYCRYQKCLAMGMKREAVQEERQRSRERSENEAESTSNGSEDMPVERILEAELAVEPKTEAYSDVNTESSTNDPVTNICHAADKQLFTLVEWAKRIPHFSDLTLEDQVILLRAGWNELLIASFSHRSVSVQDGILLATGLHVHRSSAHSAGVGSIFDRVLTELVSKMKDMQMDKSELGCLRAIVLFNPDAKGLSSPSEVESLREKVYATLEAYTKQKYPEQPGRFAKLLLRLPALRSIGLKCLEHLFFFKLIGDTPIDTFLMEMLETPLQGDDPPMLTCGLCPSYELPKGHDLGLCITHVICAWRTLGDEDAPWRGWECSWCQGRYRWSRPRRAVRPLRTAGLPTMLDGLKMEESLQSALDPAAPFSSLLGRAATPKSVCEGCQRVISDRFLLRLNDSLWHEQCVQCTSCKEPLQTTCFYRDKKLYCKLDYEKLFAVKCAGCLEAIAPSELVMRAQKSVYHLHCFCCCVCERRLQKGDEFVLKEGQLLCKGDYEKERELLSLVSPALSDSGKSDDEDSICKLGQASGKGTEDGKDHKRPKRPRTILTTQQRRAFKASFEVSSKPCRKVRETLAAETGLSVRVVQVWFQNQRAKMKKLARRQQQQQQDQQNTQRLSSGQTNGSGSAGLEGMLNPYTPLPPPQQLLGMEQSVYGSDPFRQGLTPPQMPGDHMHPYGAEPLFHDLDSDDTSLSNLGDCFLATADAGPLQARVGNPIDHLYSMQNSYFTS</sequence>
<dbReference type="FunFam" id="1.10.565.10:FF:000002">
    <property type="entry name" value="Retinoic acid receptor RXR-alpha"/>
    <property type="match status" value="1"/>
</dbReference>
<dbReference type="FunFam" id="2.10.110.10:FF:000040">
    <property type="entry name" value="LIM homeobox transcription factor 1 beta"/>
    <property type="match status" value="1"/>
</dbReference>
<dbReference type="GO" id="GO:0005634">
    <property type="term" value="C:nucleus"/>
    <property type="evidence" value="ECO:0007669"/>
    <property type="project" value="UniProtKB-SubCell"/>
</dbReference>
<feature type="domain" description="LIM zinc-binding" evidence="22">
    <location>
        <begin position="635"/>
        <end position="697"/>
    </location>
</feature>
<evidence type="ECO:0000256" key="11">
    <source>
        <dbReference type="ARBA" id="ARBA00023155"/>
    </source>
</evidence>
<dbReference type="InterPro" id="IPR001781">
    <property type="entry name" value="Znf_LIM"/>
</dbReference>
<evidence type="ECO:0000256" key="1">
    <source>
        <dbReference type="ARBA" id="ARBA00004123"/>
    </source>
</evidence>
<dbReference type="PRINTS" id="PR00047">
    <property type="entry name" value="STROIDFINGER"/>
</dbReference>
<dbReference type="InterPro" id="IPR001628">
    <property type="entry name" value="Znf_hrmn_rcpt"/>
</dbReference>
<evidence type="ECO:0000256" key="3">
    <source>
        <dbReference type="ARBA" id="ARBA00022473"/>
    </source>
</evidence>
<comment type="caution">
    <text evidence="26">The sequence shown here is derived from an EMBL/GenBank/DDBJ whole genome shotgun (WGS) entry which is preliminary data.</text>
</comment>
<comment type="domain">
    <text evidence="20">Composed of three domains: a modulating N-terminal domain, a DNA-binding domain and a C-terminal ligand-binding domain.</text>
</comment>
<keyword evidence="15 17" id="KW-0539">Nucleus</keyword>
<dbReference type="STRING" id="372326.A0A1V4JXI0"/>
<dbReference type="Gene3D" id="2.10.110.10">
    <property type="entry name" value="Cysteine Rich Protein"/>
    <property type="match status" value="2"/>
</dbReference>
<dbReference type="PROSITE" id="PS50071">
    <property type="entry name" value="HOMEOBOX_2"/>
    <property type="match status" value="1"/>
</dbReference>
<evidence type="ECO:0000256" key="7">
    <source>
        <dbReference type="ARBA" id="ARBA00022833"/>
    </source>
</evidence>